<evidence type="ECO:0000256" key="2">
    <source>
        <dbReference type="ARBA" id="ARBA00038334"/>
    </source>
</evidence>
<evidence type="ECO:0000256" key="3">
    <source>
        <dbReference type="SAM" id="Phobius"/>
    </source>
</evidence>
<name>A0A813U8H8_ADIRI</name>
<comment type="similarity">
    <text evidence="2">Belongs to the AB hydrolase superfamily. Epoxide hydrolase family.</text>
</comment>
<keyword evidence="1" id="KW-0378">Hydrolase</keyword>
<evidence type="ECO:0000313" key="5">
    <source>
        <dbReference type="EMBL" id="CAF0819850.1"/>
    </source>
</evidence>
<dbReference type="Gene3D" id="3.40.50.1820">
    <property type="entry name" value="alpha/beta hydrolase"/>
    <property type="match status" value="1"/>
</dbReference>
<comment type="caution">
    <text evidence="5">The sequence shown here is derived from an EMBL/GenBank/DDBJ whole genome shotgun (WGS) entry which is preliminary data.</text>
</comment>
<evidence type="ECO:0000313" key="6">
    <source>
        <dbReference type="Proteomes" id="UP000663852"/>
    </source>
</evidence>
<organism evidence="5 6">
    <name type="scientific">Adineta ricciae</name>
    <name type="common">Rotifer</name>
    <dbReference type="NCBI Taxonomy" id="249248"/>
    <lineage>
        <taxon>Eukaryota</taxon>
        <taxon>Metazoa</taxon>
        <taxon>Spiralia</taxon>
        <taxon>Gnathifera</taxon>
        <taxon>Rotifera</taxon>
        <taxon>Eurotatoria</taxon>
        <taxon>Bdelloidea</taxon>
        <taxon>Adinetida</taxon>
        <taxon>Adinetidae</taxon>
        <taxon>Adineta</taxon>
    </lineage>
</organism>
<dbReference type="OrthoDB" id="408373at2759"/>
<keyword evidence="3" id="KW-0812">Transmembrane</keyword>
<dbReference type="PANTHER" id="PTHR43329">
    <property type="entry name" value="EPOXIDE HYDROLASE"/>
    <property type="match status" value="1"/>
</dbReference>
<dbReference type="InterPro" id="IPR000073">
    <property type="entry name" value="AB_hydrolase_1"/>
</dbReference>
<sequence length="363" mass="41928">MSLEYLDITATPISLVVYSFLGLLCTTFLYGIYGIFLTILKFLRYGHKRFFTQISRPEPPVKATDRIYGKHEMLKLKSSGISLHYVSKGLPNQHMILFVHGFPECWYSWRSQMKYFSKDYRVVAIDQRGYGVSSKPPFVQDYRLETLAGDVADVIEQLGYESCILVGHDIGGLVAWTTAMLYPHLVEKLVIMNCPHPVAFRQELTFSQIQRSWYMFFFQTTIIPELYVEADDFAYIKDGFRTKSTGLVNQDYITDGDIDIYKYTLSQPDATKCALNFFRALFRYQSDFSRAEVVAPVLLLWGRNDHRFGEDFAEASQKYCGDIRLKKIAGGSHWINQDMPDVVNKHMELFFNEPPPADPTPEY</sequence>
<dbReference type="Pfam" id="PF00561">
    <property type="entry name" value="Abhydrolase_1"/>
    <property type="match status" value="1"/>
</dbReference>
<evidence type="ECO:0000259" key="4">
    <source>
        <dbReference type="Pfam" id="PF00561"/>
    </source>
</evidence>
<dbReference type="PRINTS" id="PR00412">
    <property type="entry name" value="EPOXHYDRLASE"/>
</dbReference>
<accession>A0A813U8H8</accession>
<dbReference type="SUPFAM" id="SSF53474">
    <property type="entry name" value="alpha/beta-Hydrolases"/>
    <property type="match status" value="1"/>
</dbReference>
<protein>
    <recommendedName>
        <fullName evidence="4">AB hydrolase-1 domain-containing protein</fullName>
    </recommendedName>
</protein>
<dbReference type="InterPro" id="IPR029058">
    <property type="entry name" value="AB_hydrolase_fold"/>
</dbReference>
<dbReference type="GO" id="GO:0004301">
    <property type="term" value="F:epoxide hydrolase activity"/>
    <property type="evidence" value="ECO:0007669"/>
    <property type="project" value="UniProtKB-ARBA"/>
</dbReference>
<dbReference type="InterPro" id="IPR000639">
    <property type="entry name" value="Epox_hydrolase-like"/>
</dbReference>
<dbReference type="Proteomes" id="UP000663852">
    <property type="component" value="Unassembled WGS sequence"/>
</dbReference>
<feature type="domain" description="AB hydrolase-1" evidence="4">
    <location>
        <begin position="96"/>
        <end position="336"/>
    </location>
</feature>
<feature type="transmembrane region" description="Helical" evidence="3">
    <location>
        <begin position="15"/>
        <end position="40"/>
    </location>
</feature>
<proteinExistence type="inferred from homology"/>
<dbReference type="PRINTS" id="PR00111">
    <property type="entry name" value="ABHYDROLASE"/>
</dbReference>
<reference evidence="5" key="1">
    <citation type="submission" date="2021-02" db="EMBL/GenBank/DDBJ databases">
        <authorList>
            <person name="Nowell W R."/>
        </authorList>
    </citation>
    <scope>NUCLEOTIDE SEQUENCE</scope>
</reference>
<keyword evidence="3" id="KW-0472">Membrane</keyword>
<evidence type="ECO:0000256" key="1">
    <source>
        <dbReference type="ARBA" id="ARBA00022801"/>
    </source>
</evidence>
<gene>
    <name evidence="5" type="ORF">EDS130_LOCUS5795</name>
</gene>
<keyword evidence="3" id="KW-1133">Transmembrane helix</keyword>
<dbReference type="EMBL" id="CAJNOJ010000016">
    <property type="protein sequence ID" value="CAF0819850.1"/>
    <property type="molecule type" value="Genomic_DNA"/>
</dbReference>
<dbReference type="AlphaFoldDB" id="A0A813U8H8"/>